<gene>
    <name evidence="1" type="ORF">B0A55_13130</name>
</gene>
<reference evidence="1 2" key="1">
    <citation type="submission" date="2017-03" db="EMBL/GenBank/DDBJ databases">
        <title>Genomes of endolithic fungi from Antarctica.</title>
        <authorList>
            <person name="Coleine C."/>
            <person name="Masonjones S."/>
            <person name="Stajich J.E."/>
        </authorList>
    </citation>
    <scope>NUCLEOTIDE SEQUENCE [LARGE SCALE GENOMIC DNA]</scope>
    <source>
        <strain evidence="1 2">CCFEE 5184</strain>
    </source>
</reference>
<name>A0A4U0V718_9PEZI</name>
<protein>
    <submittedName>
        <fullName evidence="1">Uncharacterized protein</fullName>
    </submittedName>
</protein>
<feature type="non-terminal residue" evidence="1">
    <location>
        <position position="1"/>
    </location>
</feature>
<keyword evidence="2" id="KW-1185">Reference proteome</keyword>
<organism evidence="1 2">
    <name type="scientific">Friedmanniomyces simplex</name>
    <dbReference type="NCBI Taxonomy" id="329884"/>
    <lineage>
        <taxon>Eukaryota</taxon>
        <taxon>Fungi</taxon>
        <taxon>Dikarya</taxon>
        <taxon>Ascomycota</taxon>
        <taxon>Pezizomycotina</taxon>
        <taxon>Dothideomycetes</taxon>
        <taxon>Dothideomycetidae</taxon>
        <taxon>Mycosphaerellales</taxon>
        <taxon>Teratosphaeriaceae</taxon>
        <taxon>Friedmanniomyces</taxon>
    </lineage>
</organism>
<comment type="caution">
    <text evidence="1">The sequence shown here is derived from an EMBL/GenBank/DDBJ whole genome shotgun (WGS) entry which is preliminary data.</text>
</comment>
<proteinExistence type="predicted"/>
<evidence type="ECO:0000313" key="2">
    <source>
        <dbReference type="Proteomes" id="UP000309340"/>
    </source>
</evidence>
<accession>A0A4U0V718</accession>
<dbReference type="Proteomes" id="UP000309340">
    <property type="component" value="Unassembled WGS sequence"/>
</dbReference>
<dbReference type="EMBL" id="NAJQ01002416">
    <property type="protein sequence ID" value="TKA43706.1"/>
    <property type="molecule type" value="Genomic_DNA"/>
</dbReference>
<dbReference type="AlphaFoldDB" id="A0A4U0V718"/>
<dbReference type="OrthoDB" id="3865732at2759"/>
<sequence length="61" mass="6984">LMGSVRKDRRLVEPLVKDLGSAAALLREVEEVWVLPRRRSAAAGKYRARAESDEEDYVRGW</sequence>
<evidence type="ECO:0000313" key="1">
    <source>
        <dbReference type="EMBL" id="TKA43706.1"/>
    </source>
</evidence>